<gene>
    <name evidence="3" type="ORF">RhiirA1_540990</name>
    <name evidence="2" type="ORF">RhiirA5_505269</name>
</gene>
<dbReference type="VEuPathDB" id="FungiDB:FUN_008846"/>
<reference evidence="3 4" key="3">
    <citation type="submission" date="2017-10" db="EMBL/GenBank/DDBJ databases">
        <title>Extensive intraspecific genome diversity in a model arbuscular mycorrhizal fungus.</title>
        <authorList>
            <person name="Chen E.C.H."/>
            <person name="Morin E."/>
            <person name="Baudet D."/>
            <person name="Noel J."/>
            <person name="Ndikumana S."/>
            <person name="Charron P."/>
            <person name="St-Onge C."/>
            <person name="Giorgi J."/>
            <person name="Grigoriev I.V."/>
            <person name="Roux C."/>
            <person name="Martin F.M."/>
            <person name="Corradi N."/>
        </authorList>
    </citation>
    <scope>NUCLEOTIDE SEQUENCE [LARGE SCALE GENOMIC DNA]</scope>
    <source>
        <strain evidence="3 4">A1</strain>
    </source>
</reference>
<dbReference type="Proteomes" id="UP000232688">
    <property type="component" value="Unassembled WGS sequence"/>
</dbReference>
<evidence type="ECO:0000313" key="4">
    <source>
        <dbReference type="Proteomes" id="UP000232688"/>
    </source>
</evidence>
<evidence type="ECO:0008006" key="6">
    <source>
        <dbReference type="Google" id="ProtNLM"/>
    </source>
</evidence>
<reference evidence="2 5" key="1">
    <citation type="submission" date="2016-04" db="EMBL/GenBank/DDBJ databases">
        <title>Genome analyses suggest a sexual origin of heterokaryosis in a supposedly ancient asexual fungus.</title>
        <authorList>
            <person name="Ropars J."/>
            <person name="Sedzielewska K."/>
            <person name="Noel J."/>
            <person name="Charron P."/>
            <person name="Farinelli L."/>
            <person name="Marton T."/>
            <person name="Kruger M."/>
            <person name="Pelin A."/>
            <person name="Brachmann A."/>
            <person name="Corradi N."/>
        </authorList>
    </citation>
    <scope>NUCLEOTIDE SEQUENCE [LARGE SCALE GENOMIC DNA]</scope>
    <source>
        <strain evidence="2 5">A5</strain>
    </source>
</reference>
<evidence type="ECO:0000313" key="5">
    <source>
        <dbReference type="Proteomes" id="UP000232722"/>
    </source>
</evidence>
<evidence type="ECO:0000313" key="3">
    <source>
        <dbReference type="EMBL" id="PKC58603.1"/>
    </source>
</evidence>
<evidence type="ECO:0000313" key="2">
    <source>
        <dbReference type="EMBL" id="PKC00294.1"/>
    </source>
</evidence>
<accession>A0A2I1DWT8</accession>
<feature type="compositionally biased region" description="Basic and acidic residues" evidence="1">
    <location>
        <begin position="228"/>
        <end position="240"/>
    </location>
</feature>
<reference evidence="2 5" key="2">
    <citation type="submission" date="2017-09" db="EMBL/GenBank/DDBJ databases">
        <title>Extensive intraspecific genome diversity in a model arbuscular mycorrhizal fungus.</title>
        <authorList>
            <person name="Chen E.C."/>
            <person name="Morin E."/>
            <person name="Beaudet D."/>
            <person name="Noel J."/>
            <person name="Ndikumana S."/>
            <person name="Charron P."/>
            <person name="St-Onge C."/>
            <person name="Giorgi J."/>
            <person name="Grigoriev I.V."/>
            <person name="Roux C."/>
            <person name="Martin F.M."/>
            <person name="Corradi N."/>
        </authorList>
    </citation>
    <scope>NUCLEOTIDE SEQUENCE [LARGE SCALE GENOMIC DNA]</scope>
    <source>
        <strain evidence="2 5">A5</strain>
    </source>
</reference>
<proteinExistence type="predicted"/>
<dbReference type="Proteomes" id="UP000232722">
    <property type="component" value="Unassembled WGS sequence"/>
</dbReference>
<protein>
    <recommendedName>
        <fullName evidence="6">PB1 domain-containing protein</fullName>
    </recommendedName>
</protein>
<dbReference type="VEuPathDB" id="FungiDB:RhiirA1_540990"/>
<reference evidence="3 4" key="4">
    <citation type="submission" date="2017-10" db="EMBL/GenBank/DDBJ databases">
        <title>Genome analyses suggest a sexual origin of heterokaryosis in a supposedly ancient asexual fungus.</title>
        <authorList>
            <person name="Corradi N."/>
            <person name="Sedzielewska K."/>
            <person name="Noel J."/>
            <person name="Charron P."/>
            <person name="Farinelli L."/>
            <person name="Marton T."/>
            <person name="Kruger M."/>
            <person name="Pelin A."/>
            <person name="Brachmann A."/>
            <person name="Corradi N."/>
        </authorList>
    </citation>
    <scope>NUCLEOTIDE SEQUENCE [LARGE SCALE GENOMIC DNA]</scope>
    <source>
        <strain evidence="3 4">A1</strain>
    </source>
</reference>
<dbReference type="AlphaFoldDB" id="A0A2I1DWT8"/>
<name>A0A2I1DWT8_9GLOM</name>
<dbReference type="EMBL" id="LLXJ01001909">
    <property type="protein sequence ID" value="PKC00294.1"/>
    <property type="molecule type" value="Genomic_DNA"/>
</dbReference>
<comment type="caution">
    <text evidence="3">The sequence shown here is derived from an EMBL/GenBank/DDBJ whole genome shotgun (WGS) entry which is preliminary data.</text>
</comment>
<sequence>MSFYKEGRFMLLRNCRIASHYQVAEDWDDDDYIISMNTIIILIQLLLENGTSTRTNLSIQMNTNNNIDLKVAKRLLDYVIFECAHLKTLPSGQFYPGETPRSLNKPPLALILRIITNEICIVLVEKKKEISIPLEQLRRFAINEKRDIELEMKRKFRKFFYEYPLGEIDFRIQIAIDPLGGLLDDTTTIVFSPCDYVEDKRYLKLSNEMKRLRFNKENPKKQIPQLNDQEKSDKLQHNESSDMNQVSTCQHIQSFNDHKRSFNQEPQYNCKNLNITGDGVKSFEKDYPSKFVVTAQNVEKPNVTKGEPVHFRNKSIAEWISKTNNENIMDSPMTPPTIKSREEATIQLEKQVNNLFITSVANGEPNHSLLDMDDREIMNLTRNIKDPISVSKLINRHEALSDKRYENENSNTSFITEAQLYITFAFLIQNYVIVIPYETSLKDLINTIEQRYNVKVNHSNLYFKNAVNDRINIVDEEDWLVARFEAKEIMNNKIVLYFS</sequence>
<dbReference type="OrthoDB" id="2385084at2759"/>
<feature type="region of interest" description="Disordered" evidence="1">
    <location>
        <begin position="216"/>
        <end position="240"/>
    </location>
</feature>
<dbReference type="EMBL" id="LLXH01001505">
    <property type="protein sequence ID" value="PKC58603.1"/>
    <property type="molecule type" value="Genomic_DNA"/>
</dbReference>
<evidence type="ECO:0000256" key="1">
    <source>
        <dbReference type="SAM" id="MobiDB-lite"/>
    </source>
</evidence>
<organism evidence="3 4">
    <name type="scientific">Rhizophagus irregularis</name>
    <dbReference type="NCBI Taxonomy" id="588596"/>
    <lineage>
        <taxon>Eukaryota</taxon>
        <taxon>Fungi</taxon>
        <taxon>Fungi incertae sedis</taxon>
        <taxon>Mucoromycota</taxon>
        <taxon>Glomeromycotina</taxon>
        <taxon>Glomeromycetes</taxon>
        <taxon>Glomerales</taxon>
        <taxon>Glomeraceae</taxon>
        <taxon>Rhizophagus</taxon>
    </lineage>
</organism>
<dbReference type="VEuPathDB" id="FungiDB:RhiirFUN_007637"/>